<dbReference type="EMBL" id="FMAF01000028">
    <property type="protein sequence ID" value="SCB48589.1"/>
    <property type="molecule type" value="Genomic_DNA"/>
</dbReference>
<reference evidence="2 3" key="1">
    <citation type="submission" date="2016-08" db="EMBL/GenBank/DDBJ databases">
        <authorList>
            <person name="Seilhamer J.J."/>
        </authorList>
    </citation>
    <scope>NUCLEOTIDE SEQUENCE [LARGE SCALE GENOMIC DNA]</scope>
    <source>
        <strain evidence="2 3">P1-7</strain>
    </source>
</reference>
<sequence length="59" mass="6725">MPEELLQEVSCDSARTPTNKANMGKVMARKVKWFDANKKYGFIKLTMVARIFSCISVKL</sequence>
<evidence type="ECO:0000313" key="3">
    <source>
        <dbReference type="Proteomes" id="UP000199205"/>
    </source>
</evidence>
<dbReference type="AlphaFoldDB" id="A0A1C3X8R2"/>
<dbReference type="EMBL" id="JACHBG010000058">
    <property type="protein sequence ID" value="MBB6489601.1"/>
    <property type="molecule type" value="Genomic_DNA"/>
</dbReference>
<evidence type="ECO:0000313" key="1">
    <source>
        <dbReference type="EMBL" id="MBB6489601.1"/>
    </source>
</evidence>
<gene>
    <name evidence="2" type="ORF">GA0061101_12838</name>
    <name evidence="1" type="ORF">GGD46_006943</name>
</gene>
<name>A0A1C3X8R2_9HYPH</name>
<dbReference type="Proteomes" id="UP000565576">
    <property type="component" value="Unassembled WGS sequence"/>
</dbReference>
<proteinExistence type="predicted"/>
<accession>A0A1C3X8R2</accession>
<protein>
    <submittedName>
        <fullName evidence="2">Uncharacterized protein</fullName>
    </submittedName>
</protein>
<reference evidence="1 4" key="2">
    <citation type="submission" date="2020-08" db="EMBL/GenBank/DDBJ databases">
        <title>Genomic Encyclopedia of Type Strains, Phase IV (KMG-V): Genome sequencing to study the core and pangenomes of soil and plant-associated prokaryotes.</title>
        <authorList>
            <person name="Whitman W."/>
        </authorList>
    </citation>
    <scope>NUCLEOTIDE SEQUENCE [LARGE SCALE GENOMIC DNA]</scope>
    <source>
        <strain evidence="1 4">SEMIA 4060</strain>
    </source>
</reference>
<evidence type="ECO:0000313" key="2">
    <source>
        <dbReference type="EMBL" id="SCB48589.1"/>
    </source>
</evidence>
<dbReference type="Proteomes" id="UP000199205">
    <property type="component" value="Unassembled WGS sequence"/>
</dbReference>
<evidence type="ECO:0000313" key="4">
    <source>
        <dbReference type="Proteomes" id="UP000565576"/>
    </source>
</evidence>
<organism evidence="2 3">
    <name type="scientific">Rhizobium lusitanum</name>
    <dbReference type="NCBI Taxonomy" id="293958"/>
    <lineage>
        <taxon>Bacteria</taxon>
        <taxon>Pseudomonadati</taxon>
        <taxon>Pseudomonadota</taxon>
        <taxon>Alphaproteobacteria</taxon>
        <taxon>Hyphomicrobiales</taxon>
        <taxon>Rhizobiaceae</taxon>
        <taxon>Rhizobium/Agrobacterium group</taxon>
        <taxon>Rhizobium</taxon>
    </lineage>
</organism>